<dbReference type="EMBL" id="WWNE01000007">
    <property type="protein sequence ID" value="NBG66398.1"/>
    <property type="molecule type" value="Genomic_DNA"/>
</dbReference>
<protein>
    <submittedName>
        <fullName evidence="2">Uncharacterized protein</fullName>
    </submittedName>
</protein>
<reference evidence="2 3" key="1">
    <citation type="submission" date="2019-12" db="EMBL/GenBank/DDBJ databases">
        <authorList>
            <person name="Zhao J."/>
        </authorList>
    </citation>
    <scope>NUCLEOTIDE SEQUENCE [LARGE SCALE GENOMIC DNA]</scope>
    <source>
        <strain evidence="2 3">S-15</strain>
    </source>
</reference>
<sequence>MLLKKHISILFLLIGLNGFAQNDTIKITNRLDSNSTQYLTPMEYAFMFHEDTPWMLKAAINSRHSFYLAFEKRIKGVFTANISLEYTDNIGIANLHPINYYLGARLAARYYYKMKQRNKNKNTPFSLSGNYFSLGYDLFNLTRTNQNTSNHNIFIKWGMQRRYLKNGFIDFGLKASRNIGDKNSNIFNISTETSIGVAFAKDKSSLNFDRLCPVIQCHESERSIFKFNLSNILSSTIYNHSASFFINPNLTHELKLGASPFSINNTIDISLYLIGLNKTSFGYINYRFEERYYFNLKNRILKGKTGNGLSAEYLSLGFNNYYSSNSYLSAIKIEKENGMDNFIFLHPQLTIGTQRFVGKHFYYDMSIGMAFPNLIINAPSIYNQSDAELIINNKVGFRF</sequence>
<evidence type="ECO:0000313" key="3">
    <source>
        <dbReference type="Proteomes" id="UP000470771"/>
    </source>
</evidence>
<comment type="caution">
    <text evidence="2">The sequence shown here is derived from an EMBL/GenBank/DDBJ whole genome shotgun (WGS) entry which is preliminary data.</text>
</comment>
<evidence type="ECO:0000313" key="2">
    <source>
        <dbReference type="EMBL" id="NBG66398.1"/>
    </source>
</evidence>
<organism evidence="2 3">
    <name type="scientific">Acidiluteibacter ferrifornacis</name>
    <dbReference type="NCBI Taxonomy" id="2692424"/>
    <lineage>
        <taxon>Bacteria</taxon>
        <taxon>Pseudomonadati</taxon>
        <taxon>Bacteroidota</taxon>
        <taxon>Flavobacteriia</taxon>
        <taxon>Flavobacteriales</taxon>
        <taxon>Cryomorphaceae</taxon>
        <taxon>Acidiluteibacter</taxon>
    </lineage>
</organism>
<keyword evidence="3" id="KW-1185">Reference proteome</keyword>
<gene>
    <name evidence="2" type="ORF">GQN54_09740</name>
</gene>
<feature type="signal peptide" evidence="1">
    <location>
        <begin position="1"/>
        <end position="20"/>
    </location>
</feature>
<feature type="chain" id="PRO_5027026950" evidence="1">
    <location>
        <begin position="21"/>
        <end position="399"/>
    </location>
</feature>
<name>A0A6N9NI93_9FLAO</name>
<proteinExistence type="predicted"/>
<keyword evidence="1" id="KW-0732">Signal</keyword>
<accession>A0A6N9NI93</accession>
<dbReference type="RefSeq" id="WP_160633349.1">
    <property type="nucleotide sequence ID" value="NZ_WWNE01000007.1"/>
</dbReference>
<evidence type="ECO:0000256" key="1">
    <source>
        <dbReference type="SAM" id="SignalP"/>
    </source>
</evidence>
<dbReference type="Proteomes" id="UP000470771">
    <property type="component" value="Unassembled WGS sequence"/>
</dbReference>
<dbReference type="AlphaFoldDB" id="A0A6N9NI93"/>